<accession>A0ABV0X8B7</accession>
<keyword evidence="2" id="KW-1185">Reference proteome</keyword>
<name>A0ABV0X8B7_9TELE</name>
<sequence>MLTGGLYLGGPAVFGRVWLIGHLGVGVRHFVAPLAWLWLRSGAGLEDNGDWLLCWLCAVGSGVVEHVGRVPSFVWSTLVVLGQMVCSSFGVGPYSWLLLRASG</sequence>
<comment type="caution">
    <text evidence="1">The sequence shown here is derived from an EMBL/GenBank/DDBJ whole genome shotgun (WGS) entry which is preliminary data.</text>
</comment>
<gene>
    <name evidence="1" type="ORF">XENORESO_018779</name>
</gene>
<dbReference type="Proteomes" id="UP001444071">
    <property type="component" value="Unassembled WGS sequence"/>
</dbReference>
<organism evidence="1 2">
    <name type="scientific">Xenotaenia resolanae</name>
    <dbReference type="NCBI Taxonomy" id="208358"/>
    <lineage>
        <taxon>Eukaryota</taxon>
        <taxon>Metazoa</taxon>
        <taxon>Chordata</taxon>
        <taxon>Craniata</taxon>
        <taxon>Vertebrata</taxon>
        <taxon>Euteleostomi</taxon>
        <taxon>Actinopterygii</taxon>
        <taxon>Neopterygii</taxon>
        <taxon>Teleostei</taxon>
        <taxon>Neoteleostei</taxon>
        <taxon>Acanthomorphata</taxon>
        <taxon>Ovalentaria</taxon>
        <taxon>Atherinomorphae</taxon>
        <taxon>Cyprinodontiformes</taxon>
        <taxon>Goodeidae</taxon>
        <taxon>Xenotaenia</taxon>
    </lineage>
</organism>
<evidence type="ECO:0000313" key="1">
    <source>
        <dbReference type="EMBL" id="MEQ2277056.1"/>
    </source>
</evidence>
<protein>
    <submittedName>
        <fullName evidence="1">Uncharacterized protein</fullName>
    </submittedName>
</protein>
<evidence type="ECO:0000313" key="2">
    <source>
        <dbReference type="Proteomes" id="UP001444071"/>
    </source>
</evidence>
<reference evidence="1 2" key="1">
    <citation type="submission" date="2021-06" db="EMBL/GenBank/DDBJ databases">
        <authorList>
            <person name="Palmer J.M."/>
        </authorList>
    </citation>
    <scope>NUCLEOTIDE SEQUENCE [LARGE SCALE GENOMIC DNA]</scope>
    <source>
        <strain evidence="1 2">XR_2019</strain>
        <tissue evidence="1">Muscle</tissue>
    </source>
</reference>
<dbReference type="EMBL" id="JAHRIM010090755">
    <property type="protein sequence ID" value="MEQ2277056.1"/>
    <property type="molecule type" value="Genomic_DNA"/>
</dbReference>
<proteinExistence type="predicted"/>